<protein>
    <submittedName>
        <fullName evidence="3">WecB/TagA/CpsF family glycosyltransferase</fullName>
    </submittedName>
</protein>
<sequence>MLPDSRWFDLLGVPVFGGSFQEALSLIEGAVSRNEKMHVITLNPEIMAHGLLDSSFYHILLSGELVVPDGKGIILASRFLGKKPTERIAGIELLRALLARGVERGWTFYFLGSKEAVVRKAVERARMDFPGVQIVGFHHGFFDDDHRVVADVNRLNPDFLFVGLGSPRQERWIYKYRSELKSRVMVGVGGSFDVLSGFKERAPQWMIRWGMEWLYRLVREPWRARRVVPAFWRFGIAVLRQKFRKSNHKV</sequence>
<dbReference type="CDD" id="cd06533">
    <property type="entry name" value="Glyco_transf_WecG_TagA"/>
    <property type="match status" value="1"/>
</dbReference>
<dbReference type="Proteomes" id="UP001461341">
    <property type="component" value="Chromosome"/>
</dbReference>
<keyword evidence="4" id="KW-1185">Reference proteome</keyword>
<evidence type="ECO:0000313" key="3">
    <source>
        <dbReference type="EMBL" id="WZL76472.1"/>
    </source>
</evidence>
<evidence type="ECO:0000313" key="4">
    <source>
        <dbReference type="Proteomes" id="UP001461341"/>
    </source>
</evidence>
<gene>
    <name evidence="3" type="ORF">QBE54_01695</name>
</gene>
<dbReference type="PANTHER" id="PTHR34136">
    <property type="match status" value="1"/>
</dbReference>
<keyword evidence="2" id="KW-0808">Transferase</keyword>
<dbReference type="InterPro" id="IPR004629">
    <property type="entry name" value="WecG_TagA_CpsF"/>
</dbReference>
<name>A0ABZ2YD00_9BACT</name>
<dbReference type="NCBIfam" id="TIGR00696">
    <property type="entry name" value="wecG_tagA_cpsF"/>
    <property type="match status" value="1"/>
</dbReference>
<proteinExistence type="predicted"/>
<organism evidence="3 4">
    <name type="scientific">Thermatribacter velox</name>
    <dbReference type="NCBI Taxonomy" id="3039681"/>
    <lineage>
        <taxon>Bacteria</taxon>
        <taxon>Pseudomonadati</taxon>
        <taxon>Atribacterota</taxon>
        <taxon>Atribacteria</taxon>
        <taxon>Atribacterales</taxon>
        <taxon>Thermatribacteraceae</taxon>
        <taxon>Thermatribacter</taxon>
    </lineage>
</organism>
<evidence type="ECO:0000256" key="1">
    <source>
        <dbReference type="ARBA" id="ARBA00022676"/>
    </source>
</evidence>
<keyword evidence="1" id="KW-0328">Glycosyltransferase</keyword>
<dbReference type="RefSeq" id="WP_369018637.1">
    <property type="nucleotide sequence ID" value="NZ_CP121689.1"/>
</dbReference>
<accession>A0ABZ2YD00</accession>
<dbReference type="Pfam" id="PF03808">
    <property type="entry name" value="Glyco_tran_WecG"/>
    <property type="match status" value="1"/>
</dbReference>
<evidence type="ECO:0000256" key="2">
    <source>
        <dbReference type="ARBA" id="ARBA00022679"/>
    </source>
</evidence>
<reference evidence="3 4" key="1">
    <citation type="submission" date="2023-03" db="EMBL/GenBank/DDBJ databases">
        <title>Novel Species.</title>
        <authorList>
            <person name="Ma S."/>
        </authorList>
    </citation>
    <scope>NUCLEOTIDE SEQUENCE [LARGE SCALE GENOMIC DNA]</scope>
    <source>
        <strain evidence="3 4">B11</strain>
    </source>
</reference>
<dbReference type="PANTHER" id="PTHR34136:SF1">
    <property type="entry name" value="UDP-N-ACETYL-D-MANNOSAMINURONIC ACID TRANSFERASE"/>
    <property type="match status" value="1"/>
</dbReference>
<dbReference type="EMBL" id="CP121689">
    <property type="protein sequence ID" value="WZL76472.1"/>
    <property type="molecule type" value="Genomic_DNA"/>
</dbReference>